<evidence type="ECO:0000313" key="3">
    <source>
        <dbReference type="Proteomes" id="UP000732619"/>
    </source>
</evidence>
<dbReference type="InterPro" id="IPR000182">
    <property type="entry name" value="GNAT_dom"/>
</dbReference>
<dbReference type="InterPro" id="IPR052829">
    <property type="entry name" value="N-acetyltransferase_domain"/>
</dbReference>
<dbReference type="SUPFAM" id="SSF55729">
    <property type="entry name" value="Acyl-CoA N-acyltransferases (Nat)"/>
    <property type="match status" value="1"/>
</dbReference>
<dbReference type="GO" id="GO:0016747">
    <property type="term" value="F:acyltransferase activity, transferring groups other than amino-acyl groups"/>
    <property type="evidence" value="ECO:0007669"/>
    <property type="project" value="InterPro"/>
</dbReference>
<dbReference type="PROSITE" id="PS51186">
    <property type="entry name" value="GNAT"/>
    <property type="match status" value="1"/>
</dbReference>
<evidence type="ECO:0000259" key="1">
    <source>
        <dbReference type="PROSITE" id="PS51186"/>
    </source>
</evidence>
<protein>
    <submittedName>
        <fullName evidence="2">GNAT family N-acetyltransferase</fullName>
    </submittedName>
</protein>
<dbReference type="Proteomes" id="UP000732619">
    <property type="component" value="Unassembled WGS sequence"/>
</dbReference>
<evidence type="ECO:0000313" key="2">
    <source>
        <dbReference type="EMBL" id="MBE6511739.1"/>
    </source>
</evidence>
<dbReference type="PANTHER" id="PTHR43259">
    <property type="entry name" value="SPT10P"/>
    <property type="match status" value="1"/>
</dbReference>
<name>A0A8T3VVR9_METOL</name>
<dbReference type="PANTHER" id="PTHR43259:SF1">
    <property type="entry name" value="N-ACETYLTRANSFERASE DOMAIN-CONTAINING PROTEIN"/>
    <property type="match status" value="1"/>
</dbReference>
<dbReference type="EMBL" id="SUTG01000003">
    <property type="protein sequence ID" value="MBE6511739.1"/>
    <property type="molecule type" value="Genomic_DNA"/>
</dbReference>
<proteinExistence type="predicted"/>
<dbReference type="InterPro" id="IPR016181">
    <property type="entry name" value="Acyl_CoA_acyltransferase"/>
</dbReference>
<comment type="caution">
    <text evidence="2">The sequence shown here is derived from an EMBL/GenBank/DDBJ whole genome shotgun (WGS) entry which is preliminary data.</text>
</comment>
<dbReference type="Gene3D" id="3.40.630.30">
    <property type="match status" value="1"/>
</dbReference>
<sequence length="153" mass="18250">MESVIIDEKDERFIELTKELDNEYFMKYGDVVKKYEGYNDLKDPHIVILALNWGKPIACASFKLFDNDTIEIKRVYVKRRYRRKGIAYKLVKQLEKLAMEENFKYSIIETGRENEAAINLYKKLDYEIIDNFGIFEGDELCICMKKQFKSLIF</sequence>
<feature type="domain" description="N-acetyltransferase" evidence="1">
    <location>
        <begin position="4"/>
        <end position="149"/>
    </location>
</feature>
<reference evidence="2" key="1">
    <citation type="submission" date="2019-04" db="EMBL/GenBank/DDBJ databases">
        <title>Evolution of Biomass-Degrading Anaerobic Consortia Revealed by Metagenomics.</title>
        <authorList>
            <person name="Peng X."/>
        </authorList>
    </citation>
    <scope>NUCLEOTIDE SEQUENCE</scope>
    <source>
        <strain evidence="2">SIG14</strain>
    </source>
</reference>
<dbReference type="AlphaFoldDB" id="A0A8T3VVR9"/>
<dbReference type="Pfam" id="PF00583">
    <property type="entry name" value="Acetyltransf_1"/>
    <property type="match status" value="1"/>
</dbReference>
<accession>A0A8T3VVR9</accession>
<gene>
    <name evidence="2" type="ORF">E7Z75_01120</name>
</gene>
<organism evidence="2 3">
    <name type="scientific">Methanobrevibacter olleyae</name>
    <dbReference type="NCBI Taxonomy" id="294671"/>
    <lineage>
        <taxon>Archaea</taxon>
        <taxon>Methanobacteriati</taxon>
        <taxon>Methanobacteriota</taxon>
        <taxon>Methanomada group</taxon>
        <taxon>Methanobacteria</taxon>
        <taxon>Methanobacteriales</taxon>
        <taxon>Methanobacteriaceae</taxon>
        <taxon>Methanobrevibacter</taxon>
    </lineage>
</organism>